<comment type="function">
    <text evidence="1">VSG forms a coat on the surface of the parasite. The trypanosome evades the immune response of the host by expressing a series of antigenically distinct VSGs from an estimated 1000 VSG genes.</text>
</comment>
<keyword evidence="4" id="KW-0336">GPI-anchor</keyword>
<keyword evidence="5 10" id="KW-0732">Signal</keyword>
<evidence type="ECO:0000256" key="9">
    <source>
        <dbReference type="SAM" id="Coils"/>
    </source>
</evidence>
<keyword evidence="8" id="KW-0449">Lipoprotein</keyword>
<gene>
    <name evidence="12" type="ORF">TCIL3000_0_12220</name>
</gene>
<evidence type="ECO:0000256" key="8">
    <source>
        <dbReference type="ARBA" id="ARBA00023288"/>
    </source>
</evidence>
<comment type="caution">
    <text evidence="12">The sequence shown here is derived from an EMBL/GenBank/DDBJ whole genome shotgun (WGS) entry which is preliminary data.</text>
</comment>
<dbReference type="InterPro" id="IPR025932">
    <property type="entry name" value="Trypano_VSG_B_N_dom"/>
</dbReference>
<dbReference type="GO" id="GO:0005886">
    <property type="term" value="C:plasma membrane"/>
    <property type="evidence" value="ECO:0007669"/>
    <property type="project" value="UniProtKB-SubCell"/>
</dbReference>
<evidence type="ECO:0000256" key="10">
    <source>
        <dbReference type="SAM" id="SignalP"/>
    </source>
</evidence>
<evidence type="ECO:0000256" key="4">
    <source>
        <dbReference type="ARBA" id="ARBA00022622"/>
    </source>
</evidence>
<dbReference type="Pfam" id="PF13206">
    <property type="entry name" value="VSG_B"/>
    <property type="match status" value="1"/>
</dbReference>
<keyword evidence="9" id="KW-0175">Coiled coil</keyword>
<keyword evidence="6" id="KW-0472">Membrane</keyword>
<name>F9WG42_TRYCI</name>
<proteinExistence type="predicted"/>
<dbReference type="Proteomes" id="UP000000702">
    <property type="component" value="Unassembled WGS sequence"/>
</dbReference>
<evidence type="ECO:0000256" key="1">
    <source>
        <dbReference type="ARBA" id="ARBA00002523"/>
    </source>
</evidence>
<dbReference type="AlphaFoldDB" id="F9WG42"/>
<dbReference type="EMBL" id="CAEQ01002228">
    <property type="protein sequence ID" value="CCD16273.1"/>
    <property type="molecule type" value="Genomic_DNA"/>
</dbReference>
<dbReference type="GO" id="GO:0098552">
    <property type="term" value="C:side of membrane"/>
    <property type="evidence" value="ECO:0007669"/>
    <property type="project" value="UniProtKB-KW"/>
</dbReference>
<feature type="coiled-coil region" evidence="9">
    <location>
        <begin position="354"/>
        <end position="388"/>
    </location>
</feature>
<keyword evidence="3" id="KW-1003">Cell membrane</keyword>
<feature type="chain" id="PRO_5003389094" evidence="10">
    <location>
        <begin position="25"/>
        <end position="436"/>
    </location>
</feature>
<evidence type="ECO:0000313" key="12">
    <source>
        <dbReference type="EMBL" id="CCD16273.1"/>
    </source>
</evidence>
<organism evidence="12 13">
    <name type="scientific">Trypanosoma congolense (strain IL3000)</name>
    <dbReference type="NCBI Taxonomy" id="1068625"/>
    <lineage>
        <taxon>Eukaryota</taxon>
        <taxon>Discoba</taxon>
        <taxon>Euglenozoa</taxon>
        <taxon>Kinetoplastea</taxon>
        <taxon>Metakinetoplastina</taxon>
        <taxon>Trypanosomatida</taxon>
        <taxon>Trypanosomatidae</taxon>
        <taxon>Trypanosoma</taxon>
        <taxon>Nannomonas</taxon>
    </lineage>
</organism>
<reference evidence="12 13" key="2">
    <citation type="journal article" date="2012" name="Proc. Natl. Acad. Sci. U.S.A.">
        <title>Antigenic diversity is generated by distinct evolutionary mechanisms in African trypanosome species.</title>
        <authorList>
            <person name="Jackson A.P."/>
            <person name="Berry A."/>
            <person name="Aslett M."/>
            <person name="Allison H.C."/>
            <person name="Burton P."/>
            <person name="Vavrova-Anderson J."/>
            <person name="Brown R."/>
            <person name="Browne H."/>
            <person name="Corton N."/>
            <person name="Hauser H."/>
            <person name="Gamble J."/>
            <person name="Gilderthorp R."/>
            <person name="Marcello L."/>
            <person name="McQuillan J."/>
            <person name="Otto T.D."/>
            <person name="Quail M.A."/>
            <person name="Sanders M.J."/>
            <person name="van Tonder A."/>
            <person name="Ginger M.L."/>
            <person name="Field M.C."/>
            <person name="Barry J.D."/>
            <person name="Hertz-Fowler C."/>
            <person name="Berriman M."/>
        </authorList>
    </citation>
    <scope>NUCLEOTIDE SEQUENCE [LARGE SCALE GENOMIC DNA]</scope>
    <source>
        <strain evidence="12 13">IL3000</strain>
    </source>
</reference>
<feature type="domain" description="Trypanosome variant surface glycoprotein B-type N-terminal" evidence="11">
    <location>
        <begin position="89"/>
        <end position="378"/>
    </location>
</feature>
<protein>
    <submittedName>
        <fullName evidence="12">Variant surface glycoprotein</fullName>
    </submittedName>
</protein>
<sequence>MENMVWFMTVIVVVVFTILEGVRGQQNNAQVQQVDNAEQFALLCRIYNVAKNPPIHHVDLQDPSKIVSEINAINASFTEDKRLNETEKAENGTDVELKHTTTREASVAQAILSRITQKAQNILDEIRKVNTTMDIEKTKTEFAQVIYGEGRNESHVCDGELNAVSNRASACGTSELSSRGDSAGKNLVIDFFCLCAMTTDDNGVENVCGVYVGGKGGKTHKPDSHGWDSKGPLGSSSMWASVKKGCGKLTHQHPMSTEEGQDVIENFLIHLKAGGLYRWGETNRIKGRDRKPGMLGTGVGTEGDHGKSLVCDGSRGKSGQQLQRSGGKTVNPAGICVYYGTESEWENIPWMMKLKSALANVEHVNNKKATIQRDIDKLEKLLHRAEEIYETTKVITEIQKPVVPPNLQTAAKRLTAYNAAQRHHPNTHFFSLFLLL</sequence>
<feature type="signal peptide" evidence="10">
    <location>
        <begin position="1"/>
        <end position="24"/>
    </location>
</feature>
<comment type="subcellular location">
    <subcellularLocation>
        <location evidence="2">Cell membrane</location>
        <topology evidence="2">Lipid-anchor</topology>
        <topology evidence="2">GPI-anchor</topology>
    </subcellularLocation>
</comment>
<evidence type="ECO:0000256" key="6">
    <source>
        <dbReference type="ARBA" id="ARBA00023136"/>
    </source>
</evidence>
<accession>F9WG42</accession>
<dbReference type="VEuPathDB" id="TriTrypDB:TcIL3000_0_12220"/>
<evidence type="ECO:0000256" key="7">
    <source>
        <dbReference type="ARBA" id="ARBA00023180"/>
    </source>
</evidence>
<keyword evidence="13" id="KW-1185">Reference proteome</keyword>
<keyword evidence="7" id="KW-0325">Glycoprotein</keyword>
<evidence type="ECO:0000256" key="3">
    <source>
        <dbReference type="ARBA" id="ARBA00022475"/>
    </source>
</evidence>
<evidence type="ECO:0000256" key="2">
    <source>
        <dbReference type="ARBA" id="ARBA00004609"/>
    </source>
</evidence>
<evidence type="ECO:0000313" key="13">
    <source>
        <dbReference type="Proteomes" id="UP000000702"/>
    </source>
</evidence>
<evidence type="ECO:0000256" key="5">
    <source>
        <dbReference type="ARBA" id="ARBA00022729"/>
    </source>
</evidence>
<reference evidence="13" key="1">
    <citation type="submission" date="2011-07" db="EMBL/GenBank/DDBJ databases">
        <title>Divergent evolution of antigenic variation in African trypanosomes.</title>
        <authorList>
            <person name="Jackson A.P."/>
            <person name="Berry A."/>
            <person name="Allison H.C."/>
            <person name="Burton P."/>
            <person name="Anderson J."/>
            <person name="Aslett M."/>
            <person name="Brown R."/>
            <person name="Corton N."/>
            <person name="Harris D."/>
            <person name="Hauser H."/>
            <person name="Gamble J."/>
            <person name="Gilderthorp R."/>
            <person name="McQuillan J."/>
            <person name="Quail M.A."/>
            <person name="Sanders M."/>
            <person name="Van Tonder A."/>
            <person name="Ginger M.L."/>
            <person name="Donelson J.E."/>
            <person name="Field M.C."/>
            <person name="Barry J.D."/>
            <person name="Berriman M."/>
            <person name="Hertz-Fowler C."/>
        </authorList>
    </citation>
    <scope>NUCLEOTIDE SEQUENCE [LARGE SCALE GENOMIC DNA]</scope>
    <source>
        <strain evidence="13">IL3000</strain>
    </source>
</reference>
<evidence type="ECO:0000259" key="11">
    <source>
        <dbReference type="Pfam" id="PF13206"/>
    </source>
</evidence>